<evidence type="ECO:0000313" key="1">
    <source>
        <dbReference type="EMBL" id="MBX40928.1"/>
    </source>
</evidence>
<proteinExistence type="predicted"/>
<protein>
    <submittedName>
        <fullName evidence="1">Uncharacterized protein</fullName>
    </submittedName>
</protein>
<organism evidence="1">
    <name type="scientific">Rhizophora mucronata</name>
    <name type="common">Asiatic mangrove</name>
    <dbReference type="NCBI Taxonomy" id="61149"/>
    <lineage>
        <taxon>Eukaryota</taxon>
        <taxon>Viridiplantae</taxon>
        <taxon>Streptophyta</taxon>
        <taxon>Embryophyta</taxon>
        <taxon>Tracheophyta</taxon>
        <taxon>Spermatophyta</taxon>
        <taxon>Magnoliopsida</taxon>
        <taxon>eudicotyledons</taxon>
        <taxon>Gunneridae</taxon>
        <taxon>Pentapetalae</taxon>
        <taxon>rosids</taxon>
        <taxon>fabids</taxon>
        <taxon>Malpighiales</taxon>
        <taxon>Rhizophoraceae</taxon>
        <taxon>Rhizophora</taxon>
    </lineage>
</organism>
<dbReference type="EMBL" id="GGEC01060444">
    <property type="protein sequence ID" value="MBX40928.1"/>
    <property type="molecule type" value="Transcribed_RNA"/>
</dbReference>
<sequence length="26" mass="3244">MELVVYHGNHFFALLKLIYRCFNFMH</sequence>
<name>A0A2P2NEM0_RHIMU</name>
<dbReference type="AlphaFoldDB" id="A0A2P2NEM0"/>
<accession>A0A2P2NEM0</accession>
<reference evidence="1" key="1">
    <citation type="submission" date="2018-02" db="EMBL/GenBank/DDBJ databases">
        <title>Rhizophora mucronata_Transcriptome.</title>
        <authorList>
            <person name="Meera S.P."/>
            <person name="Sreeshan A."/>
            <person name="Augustine A."/>
        </authorList>
    </citation>
    <scope>NUCLEOTIDE SEQUENCE</scope>
    <source>
        <tissue evidence="1">Leaf</tissue>
    </source>
</reference>